<dbReference type="GeneID" id="78528680"/>
<evidence type="ECO:0000256" key="1">
    <source>
        <dbReference type="SAM" id="MobiDB-lite"/>
    </source>
</evidence>
<reference evidence="2 3" key="1">
    <citation type="submission" date="2014-08" db="EMBL/GenBank/DDBJ databases">
        <title>Whole genome shotgun sequence of Sphingomonas paucimobilis NBRC 13935.</title>
        <authorList>
            <person name="Hosoyama A."/>
            <person name="Hashimoto M."/>
            <person name="Hosoyama Y."/>
            <person name="Noguchi M."/>
            <person name="Uohara A."/>
            <person name="Ohji S."/>
            <person name="Katano-Makiyama Y."/>
            <person name="Ichikawa N."/>
            <person name="Kimura A."/>
            <person name="Yamazoe A."/>
            <person name="Fujita N."/>
        </authorList>
    </citation>
    <scope>NUCLEOTIDE SEQUENCE [LARGE SCALE GENOMIC DNA]</scope>
    <source>
        <strain evidence="2 3">NBRC 13935</strain>
    </source>
</reference>
<dbReference type="RefSeq" id="WP_042468991.1">
    <property type="nucleotide sequence ID" value="NZ_BBJS01000030.1"/>
</dbReference>
<name>A0A0C9MTY4_SPHPI</name>
<accession>A0A0C9MTY4</accession>
<feature type="compositionally biased region" description="Basic and acidic residues" evidence="1">
    <location>
        <begin position="408"/>
        <end position="419"/>
    </location>
</feature>
<sequence length="1337" mass="141479">MKTVIVEARPSDAAGQPVDIRLAGGGRGHYLFKDQFDWRAGVISLPRIQSSLGFGKDGFTGGAVAQASAIGFSPAMASTRALVAGLVWNDAAITVSVADDDAADPSFKVRLAGTVAGYSISAGRFVFTLSDMAGRLGEPLVKDSFAGTGGIEGDAAAKGRVKRRSWGRCWNVEGRVLLAAWNIYEFGDPARPLGAFDAVKDKGRPVTIVTVAWAGSIAATLDALKAVAVPDGGCAAAPSIACVKFWTQPSTLTGDLRGELGTGYVEHVPGIAAAISAAAEGPDLDDLAALAALRPDPAGLHADDASETPAQMLDRLCLRASLSWGVTADRRLALRPIAFADPVETVAFEDVERRAAYAPIASVKVGFQKNHRVHTDAEISAAVLAGEVVFPDGQKLADLQPAQPGADKTSDNTSKDTKAVDGMPAPQVRAELARIAPIAVDTADLKKAQKELDEAVDQLRARDGAAEAALAALRGIVLDGAATQRQLQRAEGQLSAAALQLVLMQENADRRMRDAGFIVDPLTGKVYAYAIDTLGERQNKVETTLDAQAAQIALRATSAEVDDKILRAVLDPSQIAELEPLIARVAAVETVYDALRAEVRTKAELVELTRAVARVTDTEQRISAAEGLIRTKVEQTTFDQAVTRIGAAEQLLRSYGDVSSYSVELRQSRVARRQTDAALLASVVGEHQAEELRFTAQALLRNELYTKIVDDVDGVKRAEARARLELALQVGALDARSLQDRQLVIEGDRLLGQAIDALGVRNEQQSAEIAGLQRTSIANGLGIAGVEQTIRQQARTQAQADAAVLGDIVAGDRAEARFITSLTEIHSQLTTTLLAGFEASATARLALRSRIDLADARFDQETRTTADRFKAVTELVVALTAQYNDQASGLAATRSDLSNLQQVTAEASQTNARTIAQLKSVVDDPATGLTRTRAELAALTETVATQNMAAVRRLETLEGRVNDPVTGLTATRTQFAQEIKLASEANAATASKTSELSSQVNDPSTGLPWARSAIGDLARVTNDRDNANAALIQQVRTMLDGIGNVGIQQAFEAVINRLGKIEGTITFQIDVNGNVTGLQLVGGGQGAGSLNLFNANIQLGTGLIIKKAGAFMSVEGVEFGAAKDLIEWFGPVMAVDKCSRANAIAYKATNGDMYTGGSFSIGTLRNPGASSSLAADAVAEVPSFGSNGKPVKYVCSWFYYSEYTRDFSADNDGVKFFQQAVDAFGATSDDGGYVWFGTKNVERVNSTITLSRAFAGAAYAQLEQRGFTTEQTTFRGLKPTPGDAPGRATYTETIGGGFTVTDPVQSTANRALKLALSRGFNLSEGVIQRLTIVAIEE</sequence>
<keyword evidence="3" id="KW-1185">Reference proteome</keyword>
<dbReference type="Proteomes" id="UP000032025">
    <property type="component" value="Unassembled WGS sequence"/>
</dbReference>
<gene>
    <name evidence="2" type="ORF">SP6_30_02970</name>
</gene>
<organism evidence="2 3">
    <name type="scientific">Sphingomonas paucimobilis NBRC 13935</name>
    <dbReference type="NCBI Taxonomy" id="1219050"/>
    <lineage>
        <taxon>Bacteria</taxon>
        <taxon>Pseudomonadati</taxon>
        <taxon>Pseudomonadota</taxon>
        <taxon>Alphaproteobacteria</taxon>
        <taxon>Sphingomonadales</taxon>
        <taxon>Sphingomonadaceae</taxon>
        <taxon>Sphingomonas</taxon>
    </lineage>
</organism>
<protein>
    <submittedName>
        <fullName evidence="2">DNA, contig: SP630</fullName>
    </submittedName>
</protein>
<feature type="region of interest" description="Disordered" evidence="1">
    <location>
        <begin position="397"/>
        <end position="421"/>
    </location>
</feature>
<proteinExistence type="predicted"/>
<comment type="caution">
    <text evidence="2">The sequence shown here is derived from an EMBL/GenBank/DDBJ whole genome shotgun (WGS) entry which is preliminary data.</text>
</comment>
<evidence type="ECO:0000313" key="2">
    <source>
        <dbReference type="EMBL" id="GAN14156.1"/>
    </source>
</evidence>
<evidence type="ECO:0000313" key="3">
    <source>
        <dbReference type="Proteomes" id="UP000032025"/>
    </source>
</evidence>
<dbReference type="EMBL" id="BBJS01000030">
    <property type="protein sequence ID" value="GAN14156.1"/>
    <property type="molecule type" value="Genomic_DNA"/>
</dbReference>